<comment type="caution">
    <text evidence="1">The sequence shown here is derived from an EMBL/GenBank/DDBJ whole genome shotgun (WGS) entry which is preliminary data.</text>
</comment>
<reference evidence="1 2" key="1">
    <citation type="submission" date="2012-04" db="EMBL/GenBank/DDBJ databases">
        <title>The Genome Sequence of Bacillus cereus HuA2-1.</title>
        <authorList>
            <consortium name="The Broad Institute Genome Sequencing Platform"/>
            <consortium name="The Broad Institute Genome Sequencing Center for Infectious Disease"/>
            <person name="Feldgarden M."/>
            <person name="Van der Auwera G.A."/>
            <person name="Mahillon J."/>
            <person name="Duprez V."/>
            <person name="Timmery S."/>
            <person name="Mattelet C."/>
            <person name="Dierick K."/>
            <person name="Sun M."/>
            <person name="Yu Z."/>
            <person name="Zhu L."/>
            <person name="Hu X."/>
            <person name="Shank E.B."/>
            <person name="Swiecicka I."/>
            <person name="Hansen B.M."/>
            <person name="Andrup L."/>
            <person name="Young S.K."/>
            <person name="Zeng Q."/>
            <person name="Gargeya S."/>
            <person name="Fitzgerald M."/>
            <person name="Haas B."/>
            <person name="Abouelleil A."/>
            <person name="Alvarado L."/>
            <person name="Arachchi H.M."/>
            <person name="Berlin A."/>
            <person name="Chapman S.B."/>
            <person name="Goldberg J."/>
            <person name="Griggs A."/>
            <person name="Gujja S."/>
            <person name="Hansen M."/>
            <person name="Howarth C."/>
            <person name="Imamovic A."/>
            <person name="Larimer J."/>
            <person name="McCowen C."/>
            <person name="Montmayeur A."/>
            <person name="Murphy C."/>
            <person name="Neiman D."/>
            <person name="Pearson M."/>
            <person name="Priest M."/>
            <person name="Roberts A."/>
            <person name="Saif S."/>
            <person name="Shea T."/>
            <person name="Sisk P."/>
            <person name="Sykes S."/>
            <person name="Wortman J."/>
            <person name="Nusbaum C."/>
            <person name="Birren B."/>
        </authorList>
    </citation>
    <scope>NUCLEOTIDE SEQUENCE [LARGE SCALE GENOMIC DNA]</scope>
    <source>
        <strain evidence="1 2">HuA2-1</strain>
    </source>
</reference>
<accession>J9CK58</accession>
<name>J9CK58_BACCE</name>
<dbReference type="EMBL" id="AHDV01000013">
    <property type="protein sequence ID" value="EJV85777.1"/>
    <property type="molecule type" value="Genomic_DNA"/>
</dbReference>
<sequence length="31" mass="3546">MIGASETLETLYSFDIGFHDADEFAETHLRE</sequence>
<organism evidence="1 2">
    <name type="scientific">Bacillus cereus HuA2-1</name>
    <dbReference type="NCBI Taxonomy" id="1053201"/>
    <lineage>
        <taxon>Bacteria</taxon>
        <taxon>Bacillati</taxon>
        <taxon>Bacillota</taxon>
        <taxon>Bacilli</taxon>
        <taxon>Bacillales</taxon>
        <taxon>Bacillaceae</taxon>
        <taxon>Bacillus</taxon>
        <taxon>Bacillus cereus group</taxon>
    </lineage>
</organism>
<gene>
    <name evidence="1" type="ORF">IG3_01970</name>
</gene>
<dbReference type="Proteomes" id="UP000004136">
    <property type="component" value="Unassembled WGS sequence"/>
</dbReference>
<dbReference type="AlphaFoldDB" id="J9CK58"/>
<dbReference type="HOGENOM" id="CLU_3394906_0_0_9"/>
<protein>
    <submittedName>
        <fullName evidence="1">Uncharacterized protein</fullName>
    </submittedName>
</protein>
<evidence type="ECO:0000313" key="1">
    <source>
        <dbReference type="EMBL" id="EJV85777.1"/>
    </source>
</evidence>
<evidence type="ECO:0000313" key="2">
    <source>
        <dbReference type="Proteomes" id="UP000004136"/>
    </source>
</evidence>
<proteinExistence type="predicted"/>